<keyword evidence="5" id="KW-1185">Reference proteome</keyword>
<reference evidence="4" key="2">
    <citation type="submission" date="2020-09" db="EMBL/GenBank/DDBJ databases">
        <authorList>
            <person name="Sun Q."/>
            <person name="Ohkuma M."/>
        </authorList>
    </citation>
    <scope>NUCLEOTIDE SEQUENCE</scope>
    <source>
        <strain evidence="4">JCM 4391</strain>
    </source>
</reference>
<dbReference type="PANTHER" id="PTHR44591">
    <property type="entry name" value="STRESS RESPONSE REGULATOR PROTEIN 1"/>
    <property type="match status" value="1"/>
</dbReference>
<sequence length="109" mass="11978">MTVSSPQGRTDPLRPDGTAVRVLVVDDEDPLAELLSMALRYEGWEVRSVGDGAGAVRSARRFRPDAVVLDVTLPDMDGPAVLGRLRRELPACRCCSSRRTTRRRTGSRV</sequence>
<dbReference type="InterPro" id="IPR011006">
    <property type="entry name" value="CheY-like_superfamily"/>
</dbReference>
<dbReference type="SUPFAM" id="SSF52172">
    <property type="entry name" value="CheY-like"/>
    <property type="match status" value="1"/>
</dbReference>
<evidence type="ECO:0000259" key="3">
    <source>
        <dbReference type="PROSITE" id="PS50110"/>
    </source>
</evidence>
<dbReference type="Gene3D" id="3.40.50.2300">
    <property type="match status" value="1"/>
</dbReference>
<dbReference type="SMART" id="SM00448">
    <property type="entry name" value="REC"/>
    <property type="match status" value="1"/>
</dbReference>
<dbReference type="PROSITE" id="PS50110">
    <property type="entry name" value="RESPONSE_REGULATORY"/>
    <property type="match status" value="1"/>
</dbReference>
<gene>
    <name evidence="4" type="ORF">GCM10010274_11900</name>
</gene>
<evidence type="ECO:0000256" key="2">
    <source>
        <dbReference type="PROSITE-ProRule" id="PRU00169"/>
    </source>
</evidence>
<dbReference type="InterPro" id="IPR050595">
    <property type="entry name" value="Bact_response_regulator"/>
</dbReference>
<dbReference type="Proteomes" id="UP000636661">
    <property type="component" value="Unassembled WGS sequence"/>
</dbReference>
<dbReference type="InterPro" id="IPR001789">
    <property type="entry name" value="Sig_transdc_resp-reg_receiver"/>
</dbReference>
<evidence type="ECO:0000313" key="4">
    <source>
        <dbReference type="EMBL" id="GGU26974.1"/>
    </source>
</evidence>
<comment type="caution">
    <text evidence="4">The sequence shown here is derived from an EMBL/GenBank/DDBJ whole genome shotgun (WGS) entry which is preliminary data.</text>
</comment>
<reference evidence="4" key="1">
    <citation type="journal article" date="2014" name="Int. J. Syst. Evol. Microbiol.">
        <title>Complete genome sequence of Corynebacterium casei LMG S-19264T (=DSM 44701T), isolated from a smear-ripened cheese.</title>
        <authorList>
            <consortium name="US DOE Joint Genome Institute (JGI-PGF)"/>
            <person name="Walter F."/>
            <person name="Albersmeier A."/>
            <person name="Kalinowski J."/>
            <person name="Ruckert C."/>
        </authorList>
    </citation>
    <scope>NUCLEOTIDE SEQUENCE</scope>
    <source>
        <strain evidence="4">JCM 4391</strain>
    </source>
</reference>
<dbReference type="AlphaFoldDB" id="A0A918HTT5"/>
<evidence type="ECO:0000256" key="1">
    <source>
        <dbReference type="ARBA" id="ARBA00022553"/>
    </source>
</evidence>
<organism evidence="4 5">
    <name type="scientific">Streptomyces lavendofoliae</name>
    <dbReference type="NCBI Taxonomy" id="67314"/>
    <lineage>
        <taxon>Bacteria</taxon>
        <taxon>Bacillati</taxon>
        <taxon>Actinomycetota</taxon>
        <taxon>Actinomycetes</taxon>
        <taxon>Kitasatosporales</taxon>
        <taxon>Streptomycetaceae</taxon>
        <taxon>Streptomyces</taxon>
    </lineage>
</organism>
<accession>A0A918HTT5</accession>
<proteinExistence type="predicted"/>
<dbReference type="EMBL" id="BMTP01000003">
    <property type="protein sequence ID" value="GGU26974.1"/>
    <property type="molecule type" value="Genomic_DNA"/>
</dbReference>
<name>A0A918HTT5_9ACTN</name>
<keyword evidence="1 2" id="KW-0597">Phosphoprotein</keyword>
<dbReference type="PANTHER" id="PTHR44591:SF3">
    <property type="entry name" value="RESPONSE REGULATORY DOMAIN-CONTAINING PROTEIN"/>
    <property type="match status" value="1"/>
</dbReference>
<evidence type="ECO:0000313" key="5">
    <source>
        <dbReference type="Proteomes" id="UP000636661"/>
    </source>
</evidence>
<dbReference type="GO" id="GO:0000160">
    <property type="term" value="P:phosphorelay signal transduction system"/>
    <property type="evidence" value="ECO:0007669"/>
    <property type="project" value="InterPro"/>
</dbReference>
<feature type="domain" description="Response regulatory" evidence="3">
    <location>
        <begin position="21"/>
        <end position="109"/>
    </location>
</feature>
<dbReference type="Pfam" id="PF00072">
    <property type="entry name" value="Response_reg"/>
    <property type="match status" value="1"/>
</dbReference>
<protein>
    <recommendedName>
        <fullName evidence="3">Response regulatory domain-containing protein</fullName>
    </recommendedName>
</protein>
<feature type="modified residue" description="4-aspartylphosphate" evidence="2">
    <location>
        <position position="70"/>
    </location>
</feature>